<keyword evidence="6" id="KW-0408">Iron</keyword>
<keyword evidence="3 9" id="KW-0812">Transmembrane</keyword>
<evidence type="ECO:0000256" key="8">
    <source>
        <dbReference type="ARBA" id="ARBA00023136"/>
    </source>
</evidence>
<evidence type="ECO:0000256" key="7">
    <source>
        <dbReference type="ARBA" id="ARBA00023014"/>
    </source>
</evidence>
<name>A0A194AL07_9BACT</name>
<evidence type="ECO:0000256" key="5">
    <source>
        <dbReference type="ARBA" id="ARBA00022989"/>
    </source>
</evidence>
<feature type="domain" description="VTT" evidence="11">
    <location>
        <begin position="435"/>
        <end position="551"/>
    </location>
</feature>
<dbReference type="GO" id="GO:0016491">
    <property type="term" value="F:oxidoreductase activity"/>
    <property type="evidence" value="ECO:0007669"/>
    <property type="project" value="UniProtKB-ARBA"/>
</dbReference>
<dbReference type="GO" id="GO:0051536">
    <property type="term" value="F:iron-sulfur cluster binding"/>
    <property type="evidence" value="ECO:0007669"/>
    <property type="project" value="UniProtKB-KW"/>
</dbReference>
<keyword evidence="13" id="KW-1185">Reference proteome</keyword>
<dbReference type="InterPro" id="IPR017900">
    <property type="entry name" value="4Fe4S_Fe_S_CS"/>
</dbReference>
<dbReference type="AlphaFoldDB" id="A0A194AL07"/>
<evidence type="ECO:0000256" key="2">
    <source>
        <dbReference type="ARBA" id="ARBA00022475"/>
    </source>
</evidence>
<dbReference type="EMBL" id="BDFE01000020">
    <property type="protein sequence ID" value="GAU09726.1"/>
    <property type="molecule type" value="Genomic_DNA"/>
</dbReference>
<feature type="transmembrane region" description="Helical" evidence="9">
    <location>
        <begin position="381"/>
        <end position="403"/>
    </location>
</feature>
<keyword evidence="5 9" id="KW-1133">Transmembrane helix</keyword>
<evidence type="ECO:0000256" key="9">
    <source>
        <dbReference type="SAM" id="Phobius"/>
    </source>
</evidence>
<protein>
    <recommendedName>
        <fullName evidence="14">TVP38/TMEM64 family membrane protein</fullName>
    </recommendedName>
</protein>
<feature type="transmembrane region" description="Helical" evidence="9">
    <location>
        <begin position="529"/>
        <end position="550"/>
    </location>
</feature>
<evidence type="ECO:0008006" key="14">
    <source>
        <dbReference type="Google" id="ProtNLM"/>
    </source>
</evidence>
<gene>
    <name evidence="12" type="ORF">DPF_2457</name>
</gene>
<comment type="caution">
    <text evidence="12">The sequence shown here is derived from an EMBL/GenBank/DDBJ whole genome shotgun (WGS) entry which is preliminary data.</text>
</comment>
<organism evidence="12 13">
    <name type="scientific">Desulfoplanes formicivorans</name>
    <dbReference type="NCBI Taxonomy" id="1592317"/>
    <lineage>
        <taxon>Bacteria</taxon>
        <taxon>Pseudomonadati</taxon>
        <taxon>Thermodesulfobacteriota</taxon>
        <taxon>Desulfovibrionia</taxon>
        <taxon>Desulfovibrionales</taxon>
        <taxon>Desulfoplanaceae</taxon>
        <taxon>Desulfoplanes</taxon>
    </lineage>
</organism>
<evidence type="ECO:0000259" key="10">
    <source>
        <dbReference type="Pfam" id="PF02754"/>
    </source>
</evidence>
<evidence type="ECO:0000256" key="4">
    <source>
        <dbReference type="ARBA" id="ARBA00022723"/>
    </source>
</evidence>
<feature type="transmembrane region" description="Helical" evidence="9">
    <location>
        <begin position="562"/>
        <end position="583"/>
    </location>
</feature>
<dbReference type="GO" id="GO:0005886">
    <property type="term" value="C:plasma membrane"/>
    <property type="evidence" value="ECO:0007669"/>
    <property type="project" value="UniProtKB-SubCell"/>
</dbReference>
<dbReference type="InterPro" id="IPR015414">
    <property type="entry name" value="TMEM64"/>
</dbReference>
<feature type="domain" description="Cysteine-rich" evidence="10">
    <location>
        <begin position="119"/>
        <end position="195"/>
    </location>
</feature>
<dbReference type="Gene3D" id="1.10.1060.10">
    <property type="entry name" value="Alpha-helical ferredoxin"/>
    <property type="match status" value="1"/>
</dbReference>
<feature type="transmembrane region" description="Helical" evidence="9">
    <location>
        <begin position="454"/>
        <end position="476"/>
    </location>
</feature>
<evidence type="ECO:0000256" key="1">
    <source>
        <dbReference type="ARBA" id="ARBA00004651"/>
    </source>
</evidence>
<evidence type="ECO:0000256" key="6">
    <source>
        <dbReference type="ARBA" id="ARBA00023004"/>
    </source>
</evidence>
<keyword evidence="2" id="KW-1003">Cell membrane</keyword>
<keyword evidence="7" id="KW-0411">Iron-sulfur</keyword>
<evidence type="ECO:0000313" key="12">
    <source>
        <dbReference type="EMBL" id="GAU09726.1"/>
    </source>
</evidence>
<evidence type="ECO:0000313" key="13">
    <source>
        <dbReference type="Proteomes" id="UP000095200"/>
    </source>
</evidence>
<proteinExistence type="predicted"/>
<dbReference type="InterPro" id="IPR032816">
    <property type="entry name" value="VTT_dom"/>
</dbReference>
<dbReference type="PANTHER" id="PTHR12677">
    <property type="entry name" value="GOLGI APPARATUS MEMBRANE PROTEIN TVP38-RELATED"/>
    <property type="match status" value="1"/>
</dbReference>
<keyword evidence="4" id="KW-0479">Metal-binding</keyword>
<feature type="domain" description="Cysteine-rich" evidence="10">
    <location>
        <begin position="227"/>
        <end position="307"/>
    </location>
</feature>
<reference evidence="13" key="1">
    <citation type="submission" date="2016-06" db="EMBL/GenBank/DDBJ databases">
        <title>Draft genome sequence of Desulfoplanes formicivorans strain Pf12B.</title>
        <authorList>
            <person name="Watanabe M."/>
            <person name="Kojima H."/>
            <person name="Fukui M."/>
        </authorList>
    </citation>
    <scope>NUCLEOTIDE SEQUENCE [LARGE SCALE GENOMIC DNA]</scope>
    <source>
        <strain evidence="13">Pf12B</strain>
    </source>
</reference>
<dbReference type="Proteomes" id="UP000095200">
    <property type="component" value="Unassembled WGS sequence"/>
</dbReference>
<dbReference type="Pfam" id="PF13534">
    <property type="entry name" value="Fer4_17"/>
    <property type="match status" value="1"/>
</dbReference>
<accession>A0A194AL07</accession>
<dbReference type="PANTHER" id="PTHR12677:SF59">
    <property type="entry name" value="GOLGI APPARATUS MEMBRANE PROTEIN TVP38-RELATED"/>
    <property type="match status" value="1"/>
</dbReference>
<keyword evidence="8 9" id="KW-0472">Membrane</keyword>
<dbReference type="PROSITE" id="PS00198">
    <property type="entry name" value="4FE4S_FER_1"/>
    <property type="match status" value="1"/>
</dbReference>
<dbReference type="STRING" id="1592317.DPF_2457"/>
<sequence length="596" mass="65907">MSARKSMETFAHDCAGCNLCVKNCLFLQQYGNPGDIVRQVLEGSLDKEIAFQCSLCGLCAATCPKGLNPAGIFLHMRQMVFEENQKVFAEHKQIMAYEQRGLSKRFSLYTIPKNCTQVFWPGCALAGTRAKRTLQVYAWLKTRVPNLGIVLDCCAKPSHDLGRKAFFQSNFSSQEQFLEQHGVQGVITACPNCYRIFATYAQKLAVRSAYDLMAETWPDDRVLTGQVTIHDPCGTRCNQDIHASVRQLVRKTGLEIHEMPHSGEKTICCGQGGTVYPVAPPLALNWQSRRKAEAGNRKVITYCAGCCEFLGKSMNTSHVLDLLFEPQQTMNNRVKSTVSPFTYLARLWLKSRLTSSNRKDVLEKELPVNTCTRSGISPARLLVLLFIVAGIVGARIAGVDGLATQENIHRLVGEFGILAPAAFILLVTLAPAFFLPGAPFIIAGGVIFGPVWGVVYGITGATTGACLAFLVARYVASDWVEKKMTNPCFLKLKQQTEQHGWKIVAFTRLVPLFPFNLLSYALGLTRIKFSTYFFTSFICMLPGCVAYILLSSSLFDLLQGKWSTQCLAGIGLLVLLAFLPMVVKKYVPQGLKNKEL</sequence>
<feature type="transmembrane region" description="Helical" evidence="9">
    <location>
        <begin position="415"/>
        <end position="448"/>
    </location>
</feature>
<evidence type="ECO:0000259" key="11">
    <source>
        <dbReference type="Pfam" id="PF09335"/>
    </source>
</evidence>
<dbReference type="InterPro" id="IPR004017">
    <property type="entry name" value="Cys_rich_dom"/>
</dbReference>
<comment type="subcellular location">
    <subcellularLocation>
        <location evidence="1">Cell membrane</location>
        <topology evidence="1">Multi-pass membrane protein</topology>
    </subcellularLocation>
</comment>
<dbReference type="GO" id="GO:0046872">
    <property type="term" value="F:metal ion binding"/>
    <property type="evidence" value="ECO:0007669"/>
    <property type="project" value="UniProtKB-KW"/>
</dbReference>
<evidence type="ECO:0000256" key="3">
    <source>
        <dbReference type="ARBA" id="ARBA00022692"/>
    </source>
</evidence>
<dbReference type="InterPro" id="IPR009051">
    <property type="entry name" value="Helical_ferredxn"/>
</dbReference>
<dbReference type="Pfam" id="PF09335">
    <property type="entry name" value="VTT_dom"/>
    <property type="match status" value="1"/>
</dbReference>
<dbReference type="SUPFAM" id="SSF46548">
    <property type="entry name" value="alpha-helical ferredoxin"/>
    <property type="match status" value="1"/>
</dbReference>
<dbReference type="Pfam" id="PF02754">
    <property type="entry name" value="CCG"/>
    <property type="match status" value="2"/>
</dbReference>